<sequence>MRVKSDSQNTIFFCFIFLIVVAIACNNRSQSDRGNYKEQNKNGAQQLDKEANSTRLKFTTGVRSILEDSKGNIWFGSYGEGLCLLHNGKFQYFTTKNGLSDNQVRNIYEDKNGIIWFECGRGLSTYNGKEVTKYTERNYNSEKEWKLNESDLWFKGDKIEGYNTLEKYPGVYQYEGQKLSYRLFPVTPKHEDGFKYYISTPFVKGKNGTVWFGTYGAVIGYDGSNFKILDNEYLRLNSKTGSFHVRSIMEDRKGNLWIGNNGMGVLKYDGKEIVNFTEQQKLEKQYTKGNSLERVFSIGEDTIGNIWFGTVESGAWRYDGNSVKNFTKEDGLETKQIWIIYKSRQGELWFGGANPSGVYRFNGKSFERKY</sequence>
<dbReference type="Pfam" id="PF07494">
    <property type="entry name" value="Reg_prop"/>
    <property type="match status" value="3"/>
</dbReference>
<dbReference type="PANTHER" id="PTHR43547">
    <property type="entry name" value="TWO-COMPONENT HISTIDINE KINASE"/>
    <property type="match status" value="1"/>
</dbReference>
<keyword evidence="3" id="KW-1185">Reference proteome</keyword>
<evidence type="ECO:0008006" key="4">
    <source>
        <dbReference type="Google" id="ProtNLM"/>
    </source>
</evidence>
<dbReference type="PROSITE" id="PS51257">
    <property type="entry name" value="PROKAR_LIPOPROTEIN"/>
    <property type="match status" value="1"/>
</dbReference>
<keyword evidence="1" id="KW-0597">Phosphoprotein</keyword>
<proteinExistence type="predicted"/>
<gene>
    <name evidence="2" type="ORF">LNQ34_17260</name>
</gene>
<dbReference type="SUPFAM" id="SSF63829">
    <property type="entry name" value="Calcium-dependent phosphotriesterase"/>
    <property type="match status" value="2"/>
</dbReference>
<evidence type="ECO:0000313" key="2">
    <source>
        <dbReference type="EMBL" id="MCC9019525.1"/>
    </source>
</evidence>
<accession>A0ABS8M3X8</accession>
<dbReference type="Gene3D" id="2.130.10.10">
    <property type="entry name" value="YVTN repeat-like/Quinoprotein amine dehydrogenase"/>
    <property type="match status" value="2"/>
</dbReference>
<reference evidence="2" key="1">
    <citation type="submission" date="2021-11" db="EMBL/GenBank/DDBJ databases">
        <title>Description of novel Flavobacterium species.</title>
        <authorList>
            <person name="Saticioglu I.B."/>
            <person name="Ay H."/>
            <person name="Altun S."/>
            <person name="Duman M."/>
        </authorList>
    </citation>
    <scope>NUCLEOTIDE SEQUENCE</scope>
    <source>
        <strain evidence="2">F-126</strain>
    </source>
</reference>
<dbReference type="EMBL" id="JAJJMN010000002">
    <property type="protein sequence ID" value="MCC9019525.1"/>
    <property type="molecule type" value="Genomic_DNA"/>
</dbReference>
<protein>
    <recommendedName>
        <fullName evidence="4">Diguanylate cyclase</fullName>
    </recommendedName>
</protein>
<comment type="caution">
    <text evidence="2">The sequence shown here is derived from an EMBL/GenBank/DDBJ whole genome shotgun (WGS) entry which is preliminary data.</text>
</comment>
<name>A0ABS8M3X8_9FLAO</name>
<evidence type="ECO:0000313" key="3">
    <source>
        <dbReference type="Proteomes" id="UP001430700"/>
    </source>
</evidence>
<dbReference type="RefSeq" id="WP_230000610.1">
    <property type="nucleotide sequence ID" value="NZ_JAJJMN010000002.1"/>
</dbReference>
<dbReference type="Proteomes" id="UP001430700">
    <property type="component" value="Unassembled WGS sequence"/>
</dbReference>
<dbReference type="PANTHER" id="PTHR43547:SF2">
    <property type="entry name" value="HYBRID SIGNAL TRANSDUCTION HISTIDINE KINASE C"/>
    <property type="match status" value="1"/>
</dbReference>
<evidence type="ECO:0000256" key="1">
    <source>
        <dbReference type="ARBA" id="ARBA00022553"/>
    </source>
</evidence>
<dbReference type="InterPro" id="IPR011110">
    <property type="entry name" value="Reg_prop"/>
</dbReference>
<organism evidence="2 3">
    <name type="scientific">Flavobacterium lipolyticum</name>
    <dbReference type="NCBI Taxonomy" id="2893754"/>
    <lineage>
        <taxon>Bacteria</taxon>
        <taxon>Pseudomonadati</taxon>
        <taxon>Bacteroidota</taxon>
        <taxon>Flavobacteriia</taxon>
        <taxon>Flavobacteriales</taxon>
        <taxon>Flavobacteriaceae</taxon>
        <taxon>Flavobacterium</taxon>
    </lineage>
</organism>
<dbReference type="InterPro" id="IPR015943">
    <property type="entry name" value="WD40/YVTN_repeat-like_dom_sf"/>
</dbReference>